<gene>
    <name evidence="2" type="ORF">ISU02_15860</name>
</gene>
<comment type="caution">
    <text evidence="2">The sequence shown here is derived from an EMBL/GenBank/DDBJ whole genome shotgun (WGS) entry which is preliminary data.</text>
</comment>
<dbReference type="RefSeq" id="WP_194702817.1">
    <property type="nucleotide sequence ID" value="NZ_JADKNH010000009.1"/>
</dbReference>
<protein>
    <submittedName>
        <fullName evidence="2">Uncharacterized protein</fullName>
    </submittedName>
</protein>
<organism evidence="2 3">
    <name type="scientific">Fusibacter ferrireducens</name>
    <dbReference type="NCBI Taxonomy" id="2785058"/>
    <lineage>
        <taxon>Bacteria</taxon>
        <taxon>Bacillati</taxon>
        <taxon>Bacillota</taxon>
        <taxon>Clostridia</taxon>
        <taxon>Eubacteriales</taxon>
        <taxon>Eubacteriales Family XII. Incertae Sedis</taxon>
        <taxon>Fusibacter</taxon>
    </lineage>
</organism>
<keyword evidence="1" id="KW-0472">Membrane</keyword>
<name>A0ABR9ZVU5_9FIRM</name>
<dbReference type="EMBL" id="JADKNH010000009">
    <property type="protein sequence ID" value="MBF4694587.1"/>
    <property type="molecule type" value="Genomic_DNA"/>
</dbReference>
<keyword evidence="1" id="KW-1133">Transmembrane helix</keyword>
<evidence type="ECO:0000313" key="2">
    <source>
        <dbReference type="EMBL" id="MBF4694587.1"/>
    </source>
</evidence>
<evidence type="ECO:0000256" key="1">
    <source>
        <dbReference type="SAM" id="Phobius"/>
    </source>
</evidence>
<reference evidence="2 3" key="1">
    <citation type="submission" date="2020-11" db="EMBL/GenBank/DDBJ databases">
        <title>Fusibacter basophilias sp. nov.</title>
        <authorList>
            <person name="Qiu D."/>
        </authorList>
    </citation>
    <scope>NUCLEOTIDE SEQUENCE [LARGE SCALE GENOMIC DNA]</scope>
    <source>
        <strain evidence="2 3">Q10-2</strain>
    </source>
</reference>
<accession>A0ABR9ZVU5</accession>
<evidence type="ECO:0000313" key="3">
    <source>
        <dbReference type="Proteomes" id="UP000614200"/>
    </source>
</evidence>
<keyword evidence="3" id="KW-1185">Reference proteome</keyword>
<sequence length="127" mass="15437">MERLYKWEIIETRTTYKDEYDYIDSELRLNHYGIRTRVKKNEAGSLELWVPAKDAEIARAVITKEVKEIIDVPKSFYHVFDEQMGYKNKNLYKNKYSVKMHFLAARRYSWIGFLILVLLLLFRFVRF</sequence>
<keyword evidence="1" id="KW-0812">Transmembrane</keyword>
<proteinExistence type="predicted"/>
<feature type="transmembrane region" description="Helical" evidence="1">
    <location>
        <begin position="108"/>
        <end position="125"/>
    </location>
</feature>
<dbReference type="Proteomes" id="UP000614200">
    <property type="component" value="Unassembled WGS sequence"/>
</dbReference>